<dbReference type="InterPro" id="IPR002110">
    <property type="entry name" value="Ankyrin_rpt"/>
</dbReference>
<dbReference type="Gene3D" id="1.10.510.10">
    <property type="entry name" value="Transferase(Phosphotransferase) domain 1"/>
    <property type="match status" value="1"/>
</dbReference>
<dbReference type="PROSITE" id="PS50297">
    <property type="entry name" value="ANK_REP_REGION"/>
    <property type="match status" value="1"/>
</dbReference>
<name>A0AAD4ET72_9PEZI</name>
<proteinExistence type="predicted"/>
<keyword evidence="1" id="KW-0677">Repeat</keyword>
<dbReference type="InterPro" id="IPR036770">
    <property type="entry name" value="Ankyrin_rpt-contain_sf"/>
</dbReference>
<dbReference type="SUPFAM" id="SSF48403">
    <property type="entry name" value="Ankyrin repeat"/>
    <property type="match status" value="4"/>
</dbReference>
<evidence type="ECO:0000256" key="2">
    <source>
        <dbReference type="ARBA" id="ARBA00023043"/>
    </source>
</evidence>
<dbReference type="InterPro" id="IPR011009">
    <property type="entry name" value="Kinase-like_dom_sf"/>
</dbReference>
<protein>
    <recommendedName>
        <fullName evidence="4">Protein kinase domain-containing protein</fullName>
    </recommendedName>
</protein>
<feature type="domain" description="Protein kinase" evidence="4">
    <location>
        <begin position="1"/>
        <end position="144"/>
    </location>
</feature>
<keyword evidence="2 3" id="KW-0040">ANK repeat</keyword>
<comment type="caution">
    <text evidence="5">The sequence shown here is derived from an EMBL/GenBank/DDBJ whole genome shotgun (WGS) entry which is preliminary data.</text>
</comment>
<dbReference type="PROSITE" id="PS50088">
    <property type="entry name" value="ANK_REPEAT"/>
    <property type="match status" value="2"/>
</dbReference>
<dbReference type="GO" id="GO:0005524">
    <property type="term" value="F:ATP binding"/>
    <property type="evidence" value="ECO:0007669"/>
    <property type="project" value="InterPro"/>
</dbReference>
<organism evidence="5 6">
    <name type="scientific">Staphylotrichum longicolle</name>
    <dbReference type="NCBI Taxonomy" id="669026"/>
    <lineage>
        <taxon>Eukaryota</taxon>
        <taxon>Fungi</taxon>
        <taxon>Dikarya</taxon>
        <taxon>Ascomycota</taxon>
        <taxon>Pezizomycotina</taxon>
        <taxon>Sordariomycetes</taxon>
        <taxon>Sordariomycetidae</taxon>
        <taxon>Sordariales</taxon>
        <taxon>Chaetomiaceae</taxon>
        <taxon>Staphylotrichum</taxon>
    </lineage>
</organism>
<dbReference type="Proteomes" id="UP001197093">
    <property type="component" value="Unassembled WGS sequence"/>
</dbReference>
<dbReference type="PROSITE" id="PS50011">
    <property type="entry name" value="PROTEIN_KINASE_DOM"/>
    <property type="match status" value="1"/>
</dbReference>
<feature type="repeat" description="ANK" evidence="3">
    <location>
        <begin position="1526"/>
        <end position="1558"/>
    </location>
</feature>
<dbReference type="GO" id="GO:0004672">
    <property type="term" value="F:protein kinase activity"/>
    <property type="evidence" value="ECO:0007669"/>
    <property type="project" value="InterPro"/>
</dbReference>
<dbReference type="PANTHER" id="PTHR24189">
    <property type="entry name" value="MYOTROPHIN"/>
    <property type="match status" value="1"/>
</dbReference>
<evidence type="ECO:0000313" key="6">
    <source>
        <dbReference type="Proteomes" id="UP001197093"/>
    </source>
</evidence>
<reference evidence="5" key="1">
    <citation type="submission" date="2023-02" db="EMBL/GenBank/DDBJ databases">
        <authorList>
            <person name="Palmer J.M."/>
        </authorList>
    </citation>
    <scope>NUCLEOTIDE SEQUENCE</scope>
    <source>
        <strain evidence="5">FW57</strain>
    </source>
</reference>
<dbReference type="InterPro" id="IPR000719">
    <property type="entry name" value="Prot_kinase_dom"/>
</dbReference>
<dbReference type="SMART" id="SM00248">
    <property type="entry name" value="ANK"/>
    <property type="match status" value="15"/>
</dbReference>
<evidence type="ECO:0000256" key="3">
    <source>
        <dbReference type="PROSITE-ProRule" id="PRU00023"/>
    </source>
</evidence>
<keyword evidence="6" id="KW-1185">Reference proteome</keyword>
<dbReference type="Pfam" id="PF12796">
    <property type="entry name" value="Ank_2"/>
    <property type="match status" value="1"/>
</dbReference>
<evidence type="ECO:0000259" key="4">
    <source>
        <dbReference type="PROSITE" id="PS50011"/>
    </source>
</evidence>
<dbReference type="SUPFAM" id="SSF56112">
    <property type="entry name" value="Protein kinase-like (PK-like)"/>
    <property type="match status" value="1"/>
</dbReference>
<gene>
    <name evidence="5" type="ORF">NEMBOFW57_006648</name>
</gene>
<accession>A0AAD4ET72</accession>
<sequence>MIRRVQRLHAKDIVHGGLKLENMLLDSQGSLRLCDFAEGRLLRGERLGMDPPPPTIEDDLYGLGLSIWHLYTGRIPHGDIAGDDLGLKEMQQKGETVDITMAPRGNGTAWEKLQVAFDLISAAGLWRFNLTQTMTATMGMDPRRARLQQLAAEWGIHNLPPVAPPTPAPQSRTPNDDFHAEELLKRRRMSANQEKQSQGTIKRAFSSHKKTWESSEIFEALNAYVANGGAPGVADALIAKLLSAGGNVNVPNAKSKTNLLTRRRSLESMERSRILQKAVENRQIDMVAVLVQHADPFSLDAALPLAIRSGDLVMVHLLLSRGANASQTQDAQDAFRQMCIMGGYSELVGLILQSEGRPPPSWLSMAMVDAARKGCLQTVIRLSRFSADGEYNKAEAVKTAIAQCRVDIVLAILTGSKPPAPGGQGVLESFAQVLGHTTIGPNEKMALTEALLCAGATGDVASVALSQACATEFYDMVNLLVSYGASVEYQSASIVRHAISRGQSNLAQLLLTERSTLNPVYASECVGSIPKTILPEDRHAMLSLLLRKGAAGIPLHEALIDAVQTGDLQSAELLLTPHFPGARPAANMRGRSSSPGTLQIRHEMASVDHKQGLALTTAVKMGNLAMVKQLLAGKPSPKTLDHAFPGVLALQGTTRYHMAECFLAAGVSLPCISAALQQAIEEQPPRRDENLISILLRHNADVNFNDGAGILSAITIRDLPLLETLLRSKPSPQTMASAIPRAMMLDDKPVRYEMVRLLIGAGAGRDGNEVSEALAQMLPSRPVDIQLAALLLEHGGADANFDQGLPVGIAVNDPDPTVLELVLQHGRPNPDTLYRGLDTLSDLPTNPAKVAKVNAILRRTREKEMLNAVLFKEVQTLLKTPPEQRHLAVLSSLLSAGADINAHKAAALCCAVKAAASPIVDLLFTATPTPASLAAALPQSLNILDPMDRLAFTQKLITAGAPAAEANRALVYAISAHPNDHPLIALLAASAEAGDGEALMTAVKNENADVARLVLEKSRAQYTPATLRGAFQLATKGKDRDKRVTICSALLKRGVAGPVVSDALLAAASDGDLALARVLMDHGASVEHHEGQAIVEACGAGSAAVLKMLLGSKVEAKKGTLVKGFQAATQVGDLAKRAEVVDAQLVSTAKFGEEGEKLVRLLLEFGANVDYNAGEAIWNATRAQADVGYGEGGRSTKEAITTTLLRALKASRKLGRDPRYQVIGWLFDVGLPPCEEINIALNRAVKDEPDPRLVQLLLSHGASPLVNGCETLTDAAQLLLVDILTLLLETDIPKKDISWAFQQAFTPGTASKWLSEKGLQVATMLLEKGAEGESLALALSTAIDAYGTEGDEVARKFAGALLHAQVDVNYEGGLVVQKATRKADSELIQQVLQKKPNAHAISMAFPFIFDADLSEADTLHLMNLFLDYHDGEERLDVMFAHPESEPVVFRAVSRFPRSVKILQTLLDAGYYHDQTTTLRIMDDVEEEEQVNLLFWALFQPQKRISSAVIELLIDRGAKVNYETRLSKTTPLMLAIQNRRHDLVKTLILAGAEVDVMDATGNTPMTMATHIGQELGTSMMSSILAADPSINDGSLHNAARDLNLRAMQVLVEYGHDVDFPSTLHGGRSALGELCLNAANAGPLTAAQEKQMEKAMAFLINKDSDLTIQSEGKSVLLLALNSADPIPTTRALLKVGLWKHINKAYNHYTDGVFTYSASQYISRILPCADDIRPQLLDLLKSNRAIDVYYANDGPQPQDAVNLPPELLRAERERRAQAERIAKENEEHTLALARTKEIAQIHNQIFLARAELEDSRNRRKQDDEMAALRERQAAEESSFAAELQRRKAAREAALSHEQRLTEAGLTRARLVAEAELELEGKKQEMMIKWEGNMSRQKENDAKALSSVRIREREAIERVDAAADARTVKRIAEHKKLVETQTALAARLANGPGGADRRQIGYITGELD</sequence>
<dbReference type="EMBL" id="JAHCVI010000003">
    <property type="protein sequence ID" value="KAG7287143.1"/>
    <property type="molecule type" value="Genomic_DNA"/>
</dbReference>
<dbReference type="Gene3D" id="1.25.40.20">
    <property type="entry name" value="Ankyrin repeat-containing domain"/>
    <property type="match status" value="5"/>
</dbReference>
<feature type="repeat" description="ANK" evidence="3">
    <location>
        <begin position="298"/>
        <end position="330"/>
    </location>
</feature>
<dbReference type="InterPro" id="IPR050745">
    <property type="entry name" value="Multifunctional_regulatory"/>
</dbReference>
<evidence type="ECO:0000256" key="1">
    <source>
        <dbReference type="ARBA" id="ARBA00022737"/>
    </source>
</evidence>
<evidence type="ECO:0000313" key="5">
    <source>
        <dbReference type="EMBL" id="KAG7287143.1"/>
    </source>
</evidence>